<evidence type="ECO:0000313" key="3">
    <source>
        <dbReference type="Proteomes" id="UP000054270"/>
    </source>
</evidence>
<gene>
    <name evidence="2" type="ORF">HYPSUDRAFT_136127</name>
</gene>
<dbReference type="Pfam" id="PF18759">
    <property type="entry name" value="Plavaka"/>
    <property type="match status" value="1"/>
</dbReference>
<evidence type="ECO:0000256" key="1">
    <source>
        <dbReference type="SAM" id="MobiDB-lite"/>
    </source>
</evidence>
<feature type="region of interest" description="Disordered" evidence="1">
    <location>
        <begin position="521"/>
        <end position="551"/>
    </location>
</feature>
<dbReference type="OMA" id="KCTATSK"/>
<evidence type="ECO:0000313" key="2">
    <source>
        <dbReference type="EMBL" id="KJA24681.1"/>
    </source>
</evidence>
<reference evidence="3" key="1">
    <citation type="submission" date="2014-04" db="EMBL/GenBank/DDBJ databases">
        <title>Evolutionary Origins and Diversification of the Mycorrhizal Mutualists.</title>
        <authorList>
            <consortium name="DOE Joint Genome Institute"/>
            <consortium name="Mycorrhizal Genomics Consortium"/>
            <person name="Kohler A."/>
            <person name="Kuo A."/>
            <person name="Nagy L.G."/>
            <person name="Floudas D."/>
            <person name="Copeland A."/>
            <person name="Barry K.W."/>
            <person name="Cichocki N."/>
            <person name="Veneault-Fourrey C."/>
            <person name="LaButti K."/>
            <person name="Lindquist E.A."/>
            <person name="Lipzen A."/>
            <person name="Lundell T."/>
            <person name="Morin E."/>
            <person name="Murat C."/>
            <person name="Riley R."/>
            <person name="Ohm R."/>
            <person name="Sun H."/>
            <person name="Tunlid A."/>
            <person name="Henrissat B."/>
            <person name="Grigoriev I.V."/>
            <person name="Hibbett D.S."/>
            <person name="Martin F."/>
        </authorList>
    </citation>
    <scope>NUCLEOTIDE SEQUENCE [LARGE SCALE GENOMIC DNA]</scope>
    <source>
        <strain evidence="3">FD-334 SS-4</strain>
    </source>
</reference>
<keyword evidence="3" id="KW-1185">Reference proteome</keyword>
<dbReference type="OrthoDB" id="2418900at2759"/>
<proteinExistence type="predicted"/>
<sequence length="819" mass="92889">MGAEGVNPSFHNARSLLKRIDSLPTGPEWTCSSFEVTGNKTNKAGNFHTEDVELWHRNPVECIREIIGNPTFQEYMSYQPVRVYRKSDFTNREYNEMWICDWWWQMQERLPEGATVVPVILSSDKTNLSRFSGDKQAWPVYLGIANVSKAVRRKPTARAMVLVGYIPVCKLDCFTKKQRSDAGYQLFHECMRKILEPLKEAGTNGLDVVCADGFIRTTFPVLSTYIADYPEQCLVACCKESACPRCTVNPKLRGDYRVNSVLRDPDKTLEAIEEKVAEGRSESFDEQSLRCVNPFWKDLPHCDIFTCFTPDILHQLHKGVFKDHISAWATESMAGSEDEVDERFKAMTPHPDLRHFKRGISLTSQWTGTEHKNMEEVFLGVLAGATEPRVVSAVRGVLDFIYYAHFETHSDDSLRLMDEAWERFHLNKDVFEDLGIRKHFNVSKIHNVKHYMDSIRSHGSADGSNTEGTERLHIDLAKMGYQAGNKRDYIKFMTVWLRRQEAIHQRCIYLQWAIPGYTAPLPEGDGPENAGSGEGRDTGGADEPDNDMVSSENGLTYHLAKKPAFVGASAQSITTDYGAINFVHHFNDYLAKAYPAVRIAATDTTTFSVYKRVVLKLPIIYEVSEMRIQDSVYATKPTRPSVTTQGIKRGHPAKSSTVLVRVSPGDQEKGPLDGLQAAQVLVIFAMPEQFASSDTALAYVVWFKPFRNPVADIGMFTTSNSTRNHRRRASVIPLTDIVRSCHLMPVFGSANAADLGWTSTTSLQEASSFYLNPYLRHYDFYFLRFMVDLHLKREDERNKQLAQAKARGIRPRNPYVYHS</sequence>
<dbReference type="AlphaFoldDB" id="A0A0D2P7T9"/>
<organism evidence="2 3">
    <name type="scientific">Hypholoma sublateritium (strain FD-334 SS-4)</name>
    <dbReference type="NCBI Taxonomy" id="945553"/>
    <lineage>
        <taxon>Eukaryota</taxon>
        <taxon>Fungi</taxon>
        <taxon>Dikarya</taxon>
        <taxon>Basidiomycota</taxon>
        <taxon>Agaricomycotina</taxon>
        <taxon>Agaricomycetes</taxon>
        <taxon>Agaricomycetidae</taxon>
        <taxon>Agaricales</taxon>
        <taxon>Agaricineae</taxon>
        <taxon>Strophariaceae</taxon>
        <taxon>Hypholoma</taxon>
    </lineage>
</organism>
<accession>A0A0D2P7T9</accession>
<dbReference type="EMBL" id="KN817536">
    <property type="protein sequence ID" value="KJA24681.1"/>
    <property type="molecule type" value="Genomic_DNA"/>
</dbReference>
<name>A0A0D2P7T9_HYPSF</name>
<dbReference type="Proteomes" id="UP000054270">
    <property type="component" value="Unassembled WGS sequence"/>
</dbReference>
<dbReference type="STRING" id="945553.A0A0D2P7T9"/>
<protein>
    <submittedName>
        <fullName evidence="2">Uncharacterized protein</fullName>
    </submittedName>
</protein>
<dbReference type="InterPro" id="IPR041078">
    <property type="entry name" value="Plavaka"/>
</dbReference>